<dbReference type="SMART" id="SM00609">
    <property type="entry name" value="VIT"/>
    <property type="match status" value="1"/>
</dbReference>
<dbReference type="InterPro" id="IPR013694">
    <property type="entry name" value="VIT"/>
</dbReference>
<dbReference type="Proteomes" id="UP000766486">
    <property type="component" value="Unassembled WGS sequence"/>
</dbReference>
<evidence type="ECO:0000259" key="2">
    <source>
        <dbReference type="PROSITE" id="PS51468"/>
    </source>
</evidence>
<keyword evidence="4" id="KW-1185">Reference proteome</keyword>
<feature type="compositionally biased region" description="Polar residues" evidence="1">
    <location>
        <begin position="100"/>
        <end position="109"/>
    </location>
</feature>
<dbReference type="EMBL" id="CABFNS010000784">
    <property type="protein sequence ID" value="VUC28289.1"/>
    <property type="molecule type" value="Genomic_DNA"/>
</dbReference>
<dbReference type="Pfam" id="PF08487">
    <property type="entry name" value="VIT"/>
    <property type="match status" value="1"/>
</dbReference>
<evidence type="ECO:0000313" key="4">
    <source>
        <dbReference type="Proteomes" id="UP000766486"/>
    </source>
</evidence>
<organism evidence="3 4">
    <name type="scientific">Bionectria ochroleuca</name>
    <name type="common">Gliocladium roseum</name>
    <dbReference type="NCBI Taxonomy" id="29856"/>
    <lineage>
        <taxon>Eukaryota</taxon>
        <taxon>Fungi</taxon>
        <taxon>Dikarya</taxon>
        <taxon>Ascomycota</taxon>
        <taxon>Pezizomycotina</taxon>
        <taxon>Sordariomycetes</taxon>
        <taxon>Hypocreomycetidae</taxon>
        <taxon>Hypocreales</taxon>
        <taxon>Bionectriaceae</taxon>
        <taxon>Clonostachys</taxon>
    </lineage>
</organism>
<reference evidence="3 4" key="1">
    <citation type="submission" date="2019-06" db="EMBL/GenBank/DDBJ databases">
        <authorList>
            <person name="Broberg M."/>
        </authorList>
    </citation>
    <scope>NUCLEOTIDE SEQUENCE [LARGE SCALE GENOMIC DNA]</scope>
</reference>
<dbReference type="PANTHER" id="PTHR45737">
    <property type="entry name" value="VON WILLEBRAND FACTOR A DOMAIN-CONTAINING PROTEIN 5A"/>
    <property type="match status" value="1"/>
</dbReference>
<proteinExistence type="predicted"/>
<evidence type="ECO:0000313" key="3">
    <source>
        <dbReference type="EMBL" id="VUC28289.1"/>
    </source>
</evidence>
<accession>A0ABY6UB16</accession>
<name>A0ABY6UB16_BIOOC</name>
<gene>
    <name evidence="3" type="ORF">CLO192961_LOCUS230497</name>
</gene>
<dbReference type="PANTHER" id="PTHR45737:SF6">
    <property type="entry name" value="VON WILLEBRAND FACTOR A DOMAIN-CONTAINING PROTEIN 5A"/>
    <property type="match status" value="1"/>
</dbReference>
<dbReference type="InterPro" id="IPR036465">
    <property type="entry name" value="vWFA_dom_sf"/>
</dbReference>
<dbReference type="Gene3D" id="3.40.50.410">
    <property type="entry name" value="von Willebrand factor, type A domain"/>
    <property type="match status" value="1"/>
</dbReference>
<comment type="caution">
    <text evidence="3">The sequence shown here is derived from an EMBL/GenBank/DDBJ whole genome shotgun (WGS) entry which is preliminary data.</text>
</comment>
<evidence type="ECO:0000256" key="1">
    <source>
        <dbReference type="SAM" id="MobiDB-lite"/>
    </source>
</evidence>
<feature type="region of interest" description="Disordered" evidence="1">
    <location>
        <begin position="91"/>
        <end position="110"/>
    </location>
</feature>
<dbReference type="SUPFAM" id="SSF53300">
    <property type="entry name" value="vWA-like"/>
    <property type="match status" value="1"/>
</dbReference>
<protein>
    <recommendedName>
        <fullName evidence="2">VIT domain-containing protein</fullName>
    </recommendedName>
</protein>
<sequence>MFDSKSRRWPNCGCFVIIERFRKYIPLVKVESYSLLLNNASRTTLTQTFVNPQKDRPLEELVYELSLYDDVSVVSDTCTFNGRVIHGRVKSAGKRERPVSQGQPTSLLDQSHGAGDAFAMRIGNIPPQAKVKVEIIYLGELRNDAEMNGIRFALPRSTAPRYGSAEMFPTASGQPSTAPFDVSATVDVLMSRGSIRSIQSASHPIAVQLGSLSTDSVTEADSSPRKASVSIVLRNAHMEKDFILQIAAADLGDPCALLETHPSIPSQRALMITLVPKFSLPPEDPDIIFSVKETGRFSLLGAKSDVQTSIPALTTSLNTLLRHLPFGMSFNVYSLGSRQVPRQPSCVVADKSTVAQAIEFSSSFFAESRGMDLFNGFEYVFRNRNMRKSLEIFFLTSNLQPAGLDSLFARITNHVAESRGSIRIFSLGVGPLVSHALVESVARAGNGFAQFVSDGEKAEKKLVRMLSCSMMPHITDYTLEIKYRQTTDDITAYYDGHYLVDEKIVCVANEKGAETESRRVSDLETAKGPGQKPKKKISLFDKTIKDDEDIRALGGHGADKELQKLPDIPRPASFQTPYQIPPLYPFNRSNVYAMLSGSRIPETVTLQGTFIQGLARE</sequence>
<feature type="domain" description="VIT" evidence="2">
    <location>
        <begin position="11"/>
        <end position="139"/>
    </location>
</feature>
<dbReference type="PROSITE" id="PS51468">
    <property type="entry name" value="VIT"/>
    <property type="match status" value="1"/>
</dbReference>
<dbReference type="InterPro" id="IPR002035">
    <property type="entry name" value="VWF_A"/>
</dbReference>
<dbReference type="Pfam" id="PF13768">
    <property type="entry name" value="VWA_3"/>
    <property type="match status" value="1"/>
</dbReference>